<sequence length="847" mass="95503">MIPNKPGPFDVPAQNLGWDNPSWEAAVLRLLFVRLSPWRDVQRSSPHLFLYSLMRKTLGSGAFGDFAFLPSRYERKELEAEQVPWLRGIASGKPAAEFDAILVSCAYALELVNLPLLLLHSGIPLRSSQRDERWPLVLVGGSNALANQGLIFSDGDSFADGLYFGEAEAVPGGAELFSLLGALRGQKKKVILAKLEEALPAFWASGHSLQPALHQSRVSYRSVQPARSMAQDNPFLPEAYPILNSPEASTARLQISWGCPSFCTFCFEGWERKPYREVPRNRILDMARNLIQHTGVSTLELYSFNFNAHSDILSLLLDLNRIFDRVNMMSQRADILVNTPGMLECELAAEKRSFTIGVEGISEGMRALYAKGLSSQDLWRLIERLCKEKAREIKFFYILSGFETEADTREFAQFCQRLTDLAEKHRPSPRFLFSAGFLVRMPFTPLRYAPLEFDRDKLEHISNQVKTAVEASGFEYRLAMEWDEYVADQLLVSGTYKLAEALETAAEKGILYDDGIRGDLTGILREVLKDELKPQSPLLAEKNTDYDFPLAFVRSSISDTFLYRAYKNAMERQEPAICFSSTGIEGHCMACGACRDGAERSFLTSHRIGGDPAQTKMKQLANLIRAKRRTRPRYITVRLGRDYEGAYPEYLSAILLKRVLTQKPELTGKLFRITEALWTQGAWKDRIGWGFSGETILALYGFNSENQIDDMPMLDDESYNAVIEALSDVEATAFSADVEHLYPQHVEISFPTMSQNEALSICRKWLASLKIAYTERKGTLTTERIFEIAPKDKKKRILSEVKVWYEEHTKRPAITIMGGPKLDISYLVPTEGDRFSVSVCITTMGNG</sequence>
<dbReference type="GO" id="GO:0051536">
    <property type="term" value="F:iron-sulfur cluster binding"/>
    <property type="evidence" value="ECO:0007669"/>
    <property type="project" value="InterPro"/>
</dbReference>
<dbReference type="EMBL" id="DSVL01000125">
    <property type="protein sequence ID" value="HFH28661.1"/>
    <property type="molecule type" value="Genomic_DNA"/>
</dbReference>
<dbReference type="PANTHER" id="PTHR42731">
    <property type="entry name" value="SLL1084 PROTEIN"/>
    <property type="match status" value="1"/>
</dbReference>
<gene>
    <name evidence="2" type="ORF">ENS59_04005</name>
</gene>
<comment type="caution">
    <text evidence="2">The sequence shown here is derived from an EMBL/GenBank/DDBJ whole genome shotgun (WGS) entry which is preliminary data.</text>
</comment>
<dbReference type="InterPro" id="IPR006638">
    <property type="entry name" value="Elp3/MiaA/NifB-like_rSAM"/>
</dbReference>
<accession>A0A7C3IGR9</accession>
<protein>
    <submittedName>
        <fullName evidence="2">Radical SAM protein</fullName>
    </submittedName>
</protein>
<name>A0A7C3IGR9_9SPIR</name>
<dbReference type="Gene3D" id="3.80.30.20">
    <property type="entry name" value="tm_1862 like domain"/>
    <property type="match status" value="1"/>
</dbReference>
<dbReference type="Pfam" id="PF04055">
    <property type="entry name" value="Radical_SAM"/>
    <property type="match status" value="1"/>
</dbReference>
<organism evidence="2">
    <name type="scientific">Gracilinema caldarium</name>
    <dbReference type="NCBI Taxonomy" id="215591"/>
    <lineage>
        <taxon>Bacteria</taxon>
        <taxon>Pseudomonadati</taxon>
        <taxon>Spirochaetota</taxon>
        <taxon>Spirochaetia</taxon>
        <taxon>Spirochaetales</taxon>
        <taxon>Breznakiellaceae</taxon>
        <taxon>Gracilinema</taxon>
    </lineage>
</organism>
<dbReference type="SMART" id="SM00729">
    <property type="entry name" value="Elp3"/>
    <property type="match status" value="1"/>
</dbReference>
<evidence type="ECO:0000313" key="2">
    <source>
        <dbReference type="EMBL" id="HFH28661.1"/>
    </source>
</evidence>
<dbReference type="InterPro" id="IPR058240">
    <property type="entry name" value="rSAM_sf"/>
</dbReference>
<dbReference type="PANTHER" id="PTHR42731:SF1">
    <property type="entry name" value="RADICAL SAM DOMAIN PROTEIN"/>
    <property type="match status" value="1"/>
</dbReference>
<dbReference type="SUPFAM" id="SSF102114">
    <property type="entry name" value="Radical SAM enzymes"/>
    <property type="match status" value="1"/>
</dbReference>
<dbReference type="InterPro" id="IPR007197">
    <property type="entry name" value="rSAM"/>
</dbReference>
<dbReference type="SFLD" id="SFLDS00029">
    <property type="entry name" value="Radical_SAM"/>
    <property type="match status" value="1"/>
</dbReference>
<evidence type="ECO:0000259" key="1">
    <source>
        <dbReference type="SMART" id="SM00729"/>
    </source>
</evidence>
<dbReference type="AlphaFoldDB" id="A0A7C3IGR9"/>
<dbReference type="InterPro" id="IPR045784">
    <property type="entry name" value="Radical_SAM_N2"/>
</dbReference>
<dbReference type="GO" id="GO:0003824">
    <property type="term" value="F:catalytic activity"/>
    <property type="evidence" value="ECO:0007669"/>
    <property type="project" value="InterPro"/>
</dbReference>
<dbReference type="Pfam" id="PF19864">
    <property type="entry name" value="Radical_SAM_N2"/>
    <property type="match status" value="1"/>
</dbReference>
<reference evidence="2" key="1">
    <citation type="journal article" date="2020" name="mSystems">
        <title>Genome- and Community-Level Interaction Insights into Carbon Utilization and Element Cycling Functions of Hydrothermarchaeota in Hydrothermal Sediment.</title>
        <authorList>
            <person name="Zhou Z."/>
            <person name="Liu Y."/>
            <person name="Xu W."/>
            <person name="Pan J."/>
            <person name="Luo Z.H."/>
            <person name="Li M."/>
        </authorList>
    </citation>
    <scope>NUCLEOTIDE SEQUENCE [LARGE SCALE GENOMIC DNA]</scope>
    <source>
        <strain evidence="2">SpSt-503</strain>
    </source>
</reference>
<dbReference type="InterPro" id="IPR023404">
    <property type="entry name" value="rSAM_horseshoe"/>
</dbReference>
<proteinExistence type="predicted"/>
<dbReference type="SFLD" id="SFLDG01082">
    <property type="entry name" value="B12-binding_domain_containing"/>
    <property type="match status" value="1"/>
</dbReference>
<feature type="domain" description="Elp3/MiaA/NifB-like radical SAM core" evidence="1">
    <location>
        <begin position="249"/>
        <end position="467"/>
    </location>
</feature>